<name>A0A8S1CBJ0_9INSE</name>
<evidence type="ECO:0000259" key="2">
    <source>
        <dbReference type="Pfam" id="PF16033"/>
    </source>
</evidence>
<dbReference type="Proteomes" id="UP000494165">
    <property type="component" value="Unassembled WGS sequence"/>
</dbReference>
<comment type="caution">
    <text evidence="3">The sequence shown here is derived from an EMBL/GenBank/DDBJ whole genome shotgun (WGS) entry which is preliminary data.</text>
</comment>
<evidence type="ECO:0000256" key="1">
    <source>
        <dbReference type="SAM" id="SignalP"/>
    </source>
</evidence>
<dbReference type="EMBL" id="CADEPI010000024">
    <property type="protein sequence ID" value="CAB3366274.1"/>
    <property type="molecule type" value="Genomic_DNA"/>
</dbReference>
<dbReference type="AlphaFoldDB" id="A0A8S1CBJ0"/>
<accession>A0A8S1CBJ0</accession>
<feature type="chain" id="PRO_5035833516" description="DUF4789 domain-containing protein" evidence="1">
    <location>
        <begin position="24"/>
        <end position="267"/>
    </location>
</feature>
<keyword evidence="1" id="KW-0732">Signal</keyword>
<dbReference type="OrthoDB" id="6338576at2759"/>
<evidence type="ECO:0000313" key="4">
    <source>
        <dbReference type="Proteomes" id="UP000494165"/>
    </source>
</evidence>
<feature type="domain" description="DUF4789" evidence="2">
    <location>
        <begin position="57"/>
        <end position="114"/>
    </location>
</feature>
<dbReference type="Pfam" id="PF16033">
    <property type="entry name" value="DUF4789"/>
    <property type="match status" value="2"/>
</dbReference>
<dbReference type="PANTHER" id="PTHR21177:SF7">
    <property type="entry name" value="GH11627P"/>
    <property type="match status" value="1"/>
</dbReference>
<keyword evidence="4" id="KW-1185">Reference proteome</keyword>
<feature type="domain" description="DUF4789" evidence="2">
    <location>
        <begin position="123"/>
        <end position="213"/>
    </location>
</feature>
<gene>
    <name evidence="3" type="ORF">CLODIP_2_CD01486</name>
</gene>
<proteinExistence type="predicted"/>
<evidence type="ECO:0000313" key="3">
    <source>
        <dbReference type="EMBL" id="CAB3366274.1"/>
    </source>
</evidence>
<sequence>MEANAANLYAFLIVLFLFAVDLAKNDKINMVEPAARASTKGRALRQQSILEGPNKECSIPMNQTVWFERTSECETLLAKGPCETGEWLVMSEDRLKPICKKAACKFPSVHFNDTCVQVRDTSQCPQGMHVTLTETGEGACDCKPAHVYWKPKPTDKEKCFPLFRRGPCKEHEFLVFSKTSRKVRCTHNRCPDGQVKPRRSDQCIPLDTPDGPCNTIQPGSVLTVNETTMELNCAPALGNRHIIEAPLLNCSPGSRRDAAGKCRKSII</sequence>
<dbReference type="InterPro" id="IPR031993">
    <property type="entry name" value="DUF4789"/>
</dbReference>
<feature type="signal peptide" evidence="1">
    <location>
        <begin position="1"/>
        <end position="23"/>
    </location>
</feature>
<dbReference type="PANTHER" id="PTHR21177">
    <property type="entry name" value="IP06524P-RELATED"/>
    <property type="match status" value="1"/>
</dbReference>
<reference evidence="3 4" key="1">
    <citation type="submission" date="2020-04" db="EMBL/GenBank/DDBJ databases">
        <authorList>
            <person name="Alioto T."/>
            <person name="Alioto T."/>
            <person name="Gomez Garrido J."/>
        </authorList>
    </citation>
    <scope>NUCLEOTIDE SEQUENCE [LARGE SCALE GENOMIC DNA]</scope>
</reference>
<organism evidence="3 4">
    <name type="scientific">Cloeon dipterum</name>
    <dbReference type="NCBI Taxonomy" id="197152"/>
    <lineage>
        <taxon>Eukaryota</taxon>
        <taxon>Metazoa</taxon>
        <taxon>Ecdysozoa</taxon>
        <taxon>Arthropoda</taxon>
        <taxon>Hexapoda</taxon>
        <taxon>Insecta</taxon>
        <taxon>Pterygota</taxon>
        <taxon>Palaeoptera</taxon>
        <taxon>Ephemeroptera</taxon>
        <taxon>Pisciforma</taxon>
        <taxon>Baetidae</taxon>
        <taxon>Cloeon</taxon>
    </lineage>
</organism>
<protein>
    <recommendedName>
        <fullName evidence="2">DUF4789 domain-containing protein</fullName>
    </recommendedName>
</protein>